<reference evidence="1" key="1">
    <citation type="submission" date="2021-06" db="EMBL/GenBank/DDBJ databases">
        <authorList>
            <person name="Kallberg Y."/>
            <person name="Tangrot J."/>
            <person name="Rosling A."/>
        </authorList>
    </citation>
    <scope>NUCLEOTIDE SEQUENCE</scope>
    <source>
        <strain evidence="1">UK204</strain>
    </source>
</reference>
<evidence type="ECO:0000313" key="2">
    <source>
        <dbReference type="Proteomes" id="UP000789570"/>
    </source>
</evidence>
<dbReference type="EMBL" id="CAJVPQ010011604">
    <property type="protein sequence ID" value="CAG8728038.1"/>
    <property type="molecule type" value="Genomic_DNA"/>
</dbReference>
<proteinExistence type="predicted"/>
<feature type="non-terminal residue" evidence="1">
    <location>
        <position position="55"/>
    </location>
</feature>
<evidence type="ECO:0000313" key="1">
    <source>
        <dbReference type="EMBL" id="CAG8728038.1"/>
    </source>
</evidence>
<dbReference type="OrthoDB" id="2431373at2759"/>
<keyword evidence="2" id="KW-1185">Reference proteome</keyword>
<comment type="caution">
    <text evidence="1">The sequence shown here is derived from an EMBL/GenBank/DDBJ whole genome shotgun (WGS) entry which is preliminary data.</text>
</comment>
<organism evidence="1 2">
    <name type="scientific">Funneliformis caledonium</name>
    <dbReference type="NCBI Taxonomy" id="1117310"/>
    <lineage>
        <taxon>Eukaryota</taxon>
        <taxon>Fungi</taxon>
        <taxon>Fungi incertae sedis</taxon>
        <taxon>Mucoromycota</taxon>
        <taxon>Glomeromycotina</taxon>
        <taxon>Glomeromycetes</taxon>
        <taxon>Glomerales</taxon>
        <taxon>Glomeraceae</taxon>
        <taxon>Funneliformis</taxon>
    </lineage>
</organism>
<dbReference type="AlphaFoldDB" id="A0A9N9NET8"/>
<name>A0A9N9NET8_9GLOM</name>
<protein>
    <submittedName>
        <fullName evidence="1">9793_t:CDS:1</fullName>
    </submittedName>
</protein>
<dbReference type="Proteomes" id="UP000789570">
    <property type="component" value="Unassembled WGS sequence"/>
</dbReference>
<gene>
    <name evidence="1" type="ORF">FCALED_LOCUS14797</name>
</gene>
<sequence length="55" mass="6019">MNLIEILLPVFYLAHSDLVGHFGGSSGGYIKPNDDILGHDASVVLNLNIIKWKVN</sequence>
<accession>A0A9N9NET8</accession>